<proteinExistence type="predicted"/>
<protein>
    <submittedName>
        <fullName evidence="1">Uncharacterized protein</fullName>
    </submittedName>
</protein>
<evidence type="ECO:0000313" key="1">
    <source>
        <dbReference type="EMBL" id="MBX52913.1"/>
    </source>
</evidence>
<sequence>MIDHYSCHCAPDKMFQQKIMLFSIFPSKHQTFKHPGQFTNFRQIYMA</sequence>
<dbReference type="EMBL" id="GGEC01072429">
    <property type="protein sequence ID" value="MBX52913.1"/>
    <property type="molecule type" value="Transcribed_RNA"/>
</dbReference>
<reference evidence="1" key="1">
    <citation type="submission" date="2018-02" db="EMBL/GenBank/DDBJ databases">
        <title>Rhizophora mucronata_Transcriptome.</title>
        <authorList>
            <person name="Meera S.P."/>
            <person name="Sreeshan A."/>
            <person name="Augustine A."/>
        </authorList>
    </citation>
    <scope>NUCLEOTIDE SEQUENCE</scope>
    <source>
        <tissue evidence="1">Leaf</tissue>
    </source>
</reference>
<name>A0A2P2PDW3_RHIMU</name>
<organism evidence="1">
    <name type="scientific">Rhizophora mucronata</name>
    <name type="common">Asiatic mangrove</name>
    <dbReference type="NCBI Taxonomy" id="61149"/>
    <lineage>
        <taxon>Eukaryota</taxon>
        <taxon>Viridiplantae</taxon>
        <taxon>Streptophyta</taxon>
        <taxon>Embryophyta</taxon>
        <taxon>Tracheophyta</taxon>
        <taxon>Spermatophyta</taxon>
        <taxon>Magnoliopsida</taxon>
        <taxon>eudicotyledons</taxon>
        <taxon>Gunneridae</taxon>
        <taxon>Pentapetalae</taxon>
        <taxon>rosids</taxon>
        <taxon>fabids</taxon>
        <taxon>Malpighiales</taxon>
        <taxon>Rhizophoraceae</taxon>
        <taxon>Rhizophora</taxon>
    </lineage>
</organism>
<dbReference type="AlphaFoldDB" id="A0A2P2PDW3"/>
<accession>A0A2P2PDW3</accession>